<keyword evidence="3" id="KW-1185">Reference proteome</keyword>
<sequence length="41" mass="4592">MTRELREIKKIEARQAKEHAHHTAAAINGAATTGHKKRSSR</sequence>
<feature type="compositionally biased region" description="Low complexity" evidence="1">
    <location>
        <begin position="23"/>
        <end position="33"/>
    </location>
</feature>
<reference evidence="2 3" key="1">
    <citation type="submission" date="2020-07" db="EMBL/GenBank/DDBJ databases">
        <title>Sequencing the genomes of 1000 actinobacteria strains.</title>
        <authorList>
            <person name="Klenk H.-P."/>
        </authorList>
    </citation>
    <scope>NUCLEOTIDE SEQUENCE [LARGE SCALE GENOMIC DNA]</scope>
    <source>
        <strain evidence="2 3">DSM 21349</strain>
    </source>
</reference>
<dbReference type="AlphaFoldDB" id="A0A7W3J469"/>
<comment type="caution">
    <text evidence="2">The sequence shown here is derived from an EMBL/GenBank/DDBJ whole genome shotgun (WGS) entry which is preliminary data.</text>
</comment>
<dbReference type="EMBL" id="JACGXA010000003">
    <property type="protein sequence ID" value="MBA8806001.1"/>
    <property type="molecule type" value="Genomic_DNA"/>
</dbReference>
<name>A0A7W3J469_9ACTN</name>
<evidence type="ECO:0000313" key="2">
    <source>
        <dbReference type="EMBL" id="MBA8806001.1"/>
    </source>
</evidence>
<evidence type="ECO:0000256" key="1">
    <source>
        <dbReference type="SAM" id="MobiDB-lite"/>
    </source>
</evidence>
<feature type="region of interest" description="Disordered" evidence="1">
    <location>
        <begin position="15"/>
        <end position="41"/>
    </location>
</feature>
<protein>
    <submittedName>
        <fullName evidence="2">Uncharacterized protein</fullName>
    </submittedName>
</protein>
<accession>A0A7W3J469</accession>
<dbReference type="Proteomes" id="UP000580910">
    <property type="component" value="Unassembled WGS sequence"/>
</dbReference>
<gene>
    <name evidence="2" type="ORF">FB382_004346</name>
</gene>
<evidence type="ECO:0000313" key="3">
    <source>
        <dbReference type="Proteomes" id="UP000580910"/>
    </source>
</evidence>
<organism evidence="2 3">
    <name type="scientific">Nocardioides ginsengisegetis</name>
    <dbReference type="NCBI Taxonomy" id="661491"/>
    <lineage>
        <taxon>Bacteria</taxon>
        <taxon>Bacillati</taxon>
        <taxon>Actinomycetota</taxon>
        <taxon>Actinomycetes</taxon>
        <taxon>Propionibacteriales</taxon>
        <taxon>Nocardioidaceae</taxon>
        <taxon>Nocardioides</taxon>
    </lineage>
</organism>
<proteinExistence type="predicted"/>